<proteinExistence type="predicted"/>
<dbReference type="EMBL" id="KI894032">
    <property type="protein sequence ID" value="OBR84584.1"/>
    <property type="molecule type" value="Genomic_DNA"/>
</dbReference>
<feature type="region of interest" description="Disordered" evidence="1">
    <location>
        <begin position="68"/>
        <end position="94"/>
    </location>
</feature>
<evidence type="ECO:0000313" key="2">
    <source>
        <dbReference type="EMBL" id="OBR84584.1"/>
    </source>
</evidence>
<dbReference type="Proteomes" id="UP000078595">
    <property type="component" value="Chromosome 6"/>
</dbReference>
<dbReference type="AlphaFoldDB" id="A0A1A6A3G2"/>
<evidence type="ECO:0000256" key="1">
    <source>
        <dbReference type="SAM" id="MobiDB-lite"/>
    </source>
</evidence>
<reference evidence="3" key="2">
    <citation type="submission" date="2013-07" db="EMBL/GenBank/DDBJ databases">
        <authorList>
            <consortium name="The Broad Institute Genome Sequencing Platform"/>
            <person name="Cuomo C."/>
            <person name="Litvintseva A."/>
            <person name="Chen Y."/>
            <person name="Heitman J."/>
            <person name="Sun S."/>
            <person name="Springer D."/>
            <person name="Dromer F."/>
            <person name="Young S.K."/>
            <person name="Zeng Q."/>
            <person name="Gargeya S."/>
            <person name="Fitzgerald M."/>
            <person name="Abouelleil A."/>
            <person name="Alvarado L."/>
            <person name="Berlin A.M."/>
            <person name="Chapman S.B."/>
            <person name="Dewar J."/>
            <person name="Goldberg J."/>
            <person name="Griggs A."/>
            <person name="Gujja S."/>
            <person name="Hansen M."/>
            <person name="Howarth C."/>
            <person name="Imamovic A."/>
            <person name="Larimer J."/>
            <person name="McCowan C."/>
            <person name="Murphy C."/>
            <person name="Pearson M."/>
            <person name="Priest M."/>
            <person name="Roberts A."/>
            <person name="Saif S."/>
            <person name="Shea T."/>
            <person name="Sykes S."/>
            <person name="Wortman J."/>
            <person name="Nusbaum C."/>
            <person name="Birren B."/>
        </authorList>
    </citation>
    <scope>NUCLEOTIDE SEQUENCE</scope>
    <source>
        <strain evidence="3">CBS 10117</strain>
    </source>
</reference>
<dbReference type="EMBL" id="CP144535">
    <property type="protein sequence ID" value="WWC62516.1"/>
    <property type="molecule type" value="Genomic_DNA"/>
</dbReference>
<keyword evidence="4" id="KW-1185">Reference proteome</keyword>
<protein>
    <submittedName>
        <fullName evidence="2">Uncharacterized protein</fullName>
    </submittedName>
</protein>
<gene>
    <name evidence="2" type="ORF">I303_05443</name>
    <name evidence="3" type="ORF">I303_105112</name>
</gene>
<dbReference type="OrthoDB" id="2564473at2759"/>
<accession>A0A1A6A3G2</accession>
<sequence length="124" mass="13880">MAESQSLQLTVSRISLGDNNAPAVGPSSIIEVRSHDKLDTIFHQIHTELQISIPLEQIEWMQFPLIDPQPVEDSQSGSGSVRPPATLHGQETPRSLEWSNGVKIYYKKKEDRVDYTRSPEKALG</sequence>
<evidence type="ECO:0000313" key="4">
    <source>
        <dbReference type="Proteomes" id="UP000078595"/>
    </source>
</evidence>
<evidence type="ECO:0000313" key="3">
    <source>
        <dbReference type="EMBL" id="WWC62516.1"/>
    </source>
</evidence>
<reference evidence="2" key="1">
    <citation type="submission" date="2013-07" db="EMBL/GenBank/DDBJ databases">
        <title>The Genome Sequence of Cryptococcus dejecticola CBS10117.</title>
        <authorList>
            <consortium name="The Broad Institute Genome Sequencing Platform"/>
            <person name="Cuomo C."/>
            <person name="Litvintseva A."/>
            <person name="Chen Y."/>
            <person name="Heitman J."/>
            <person name="Sun S."/>
            <person name="Springer D."/>
            <person name="Dromer F."/>
            <person name="Young S.K."/>
            <person name="Zeng Q."/>
            <person name="Gargeya S."/>
            <person name="Fitzgerald M."/>
            <person name="Abouelleil A."/>
            <person name="Alvarado L."/>
            <person name="Berlin A.M."/>
            <person name="Chapman S.B."/>
            <person name="Dewar J."/>
            <person name="Goldberg J."/>
            <person name="Griggs A."/>
            <person name="Gujja S."/>
            <person name="Hansen M."/>
            <person name="Howarth C."/>
            <person name="Imamovic A."/>
            <person name="Larimer J."/>
            <person name="McCowan C."/>
            <person name="Murphy C."/>
            <person name="Pearson M."/>
            <person name="Priest M."/>
            <person name="Roberts A."/>
            <person name="Saif S."/>
            <person name="Shea T."/>
            <person name="Sykes S."/>
            <person name="Wortman J."/>
            <person name="Nusbaum C."/>
            <person name="Birren B."/>
        </authorList>
    </citation>
    <scope>NUCLEOTIDE SEQUENCE [LARGE SCALE GENOMIC DNA]</scope>
    <source>
        <strain evidence="2">CBS 10117</strain>
    </source>
</reference>
<organism evidence="2">
    <name type="scientific">Kwoniella dejecticola CBS 10117</name>
    <dbReference type="NCBI Taxonomy" id="1296121"/>
    <lineage>
        <taxon>Eukaryota</taxon>
        <taxon>Fungi</taxon>
        <taxon>Dikarya</taxon>
        <taxon>Basidiomycota</taxon>
        <taxon>Agaricomycotina</taxon>
        <taxon>Tremellomycetes</taxon>
        <taxon>Tremellales</taxon>
        <taxon>Cryptococcaceae</taxon>
        <taxon>Kwoniella</taxon>
    </lineage>
</organism>
<dbReference type="RefSeq" id="XP_018262426.1">
    <property type="nucleotide sequence ID" value="XM_018408735.1"/>
</dbReference>
<name>A0A1A6A3G2_9TREE</name>
<reference evidence="3" key="3">
    <citation type="submission" date="2024-02" db="EMBL/GenBank/DDBJ databases">
        <title>Comparative genomics of Cryptococcus and Kwoniella reveals pathogenesis evolution and contrasting modes of karyotype evolution via chromosome fusion or intercentromeric recombination.</title>
        <authorList>
            <person name="Coelho M.A."/>
            <person name="David-Palma M."/>
            <person name="Shea T."/>
            <person name="Bowers K."/>
            <person name="McGinley-Smith S."/>
            <person name="Mohammad A.W."/>
            <person name="Gnirke A."/>
            <person name="Yurkov A.M."/>
            <person name="Nowrousian M."/>
            <person name="Sun S."/>
            <person name="Cuomo C.A."/>
            <person name="Heitman J."/>
        </authorList>
    </citation>
    <scope>NUCLEOTIDE SEQUENCE</scope>
    <source>
        <strain evidence="3">CBS 10117</strain>
    </source>
</reference>
<dbReference type="VEuPathDB" id="FungiDB:I303_05443"/>
<dbReference type="KEGG" id="kdj:28969142"/>
<dbReference type="GeneID" id="28969142"/>